<feature type="chain" id="PRO_5045654425" evidence="1">
    <location>
        <begin position="19"/>
        <end position="100"/>
    </location>
</feature>
<keyword evidence="3" id="KW-1185">Reference proteome</keyword>
<dbReference type="RefSeq" id="WP_386109318.1">
    <property type="nucleotide sequence ID" value="NZ_JBHTJR010000059.1"/>
</dbReference>
<name>A0ABW3JVU9_9FLAO</name>
<dbReference type="Proteomes" id="UP001597062">
    <property type="component" value="Unassembled WGS sequence"/>
</dbReference>
<protein>
    <submittedName>
        <fullName evidence="2">Uncharacterized protein</fullName>
    </submittedName>
</protein>
<evidence type="ECO:0000313" key="2">
    <source>
        <dbReference type="EMBL" id="MFD0994243.1"/>
    </source>
</evidence>
<gene>
    <name evidence="2" type="ORF">ACFQ1U_13630</name>
</gene>
<dbReference type="EMBL" id="JBHTJR010000059">
    <property type="protein sequence ID" value="MFD0994243.1"/>
    <property type="molecule type" value="Genomic_DNA"/>
</dbReference>
<comment type="caution">
    <text evidence="2">The sequence shown here is derived from an EMBL/GenBank/DDBJ whole genome shotgun (WGS) entry which is preliminary data.</text>
</comment>
<evidence type="ECO:0000256" key="1">
    <source>
        <dbReference type="SAM" id="SignalP"/>
    </source>
</evidence>
<organism evidence="2 3">
    <name type="scientific">Tenacibaculum geojense</name>
    <dbReference type="NCBI Taxonomy" id="915352"/>
    <lineage>
        <taxon>Bacteria</taxon>
        <taxon>Pseudomonadati</taxon>
        <taxon>Bacteroidota</taxon>
        <taxon>Flavobacteriia</taxon>
        <taxon>Flavobacteriales</taxon>
        <taxon>Flavobacteriaceae</taxon>
        <taxon>Tenacibaculum</taxon>
    </lineage>
</organism>
<reference evidence="3" key="1">
    <citation type="journal article" date="2019" name="Int. J. Syst. Evol. Microbiol.">
        <title>The Global Catalogue of Microorganisms (GCM) 10K type strain sequencing project: providing services to taxonomists for standard genome sequencing and annotation.</title>
        <authorList>
            <consortium name="The Broad Institute Genomics Platform"/>
            <consortium name="The Broad Institute Genome Sequencing Center for Infectious Disease"/>
            <person name="Wu L."/>
            <person name="Ma J."/>
        </authorList>
    </citation>
    <scope>NUCLEOTIDE SEQUENCE [LARGE SCALE GENOMIC DNA]</scope>
    <source>
        <strain evidence="3">CCUG 60527</strain>
    </source>
</reference>
<accession>A0ABW3JVU9</accession>
<proteinExistence type="predicted"/>
<feature type="signal peptide" evidence="1">
    <location>
        <begin position="1"/>
        <end position="18"/>
    </location>
</feature>
<keyword evidence="1" id="KW-0732">Signal</keyword>
<sequence length="100" mass="11518">MKKLNILFFLLYISTINAQSLFKNTDLVDEFGDKIDEIKMNVAIGSFSNSATNSSPLLVHTILEEVPDFKNLDEYKEFSKRQLQKLGYSEKKNKSCFKIC</sequence>
<evidence type="ECO:0000313" key="3">
    <source>
        <dbReference type="Proteomes" id="UP001597062"/>
    </source>
</evidence>